<feature type="transmembrane region" description="Helical" evidence="8">
    <location>
        <begin position="828"/>
        <end position="851"/>
    </location>
</feature>
<keyword evidence="4" id="KW-0255">Endonuclease</keyword>
<dbReference type="GO" id="GO:0004519">
    <property type="term" value="F:endonuclease activity"/>
    <property type="evidence" value="ECO:0007669"/>
    <property type="project" value="UniProtKB-KW"/>
</dbReference>
<keyword evidence="11" id="KW-1185">Reference proteome</keyword>
<feature type="region of interest" description="Disordered" evidence="7">
    <location>
        <begin position="517"/>
        <end position="551"/>
    </location>
</feature>
<dbReference type="Gene3D" id="3.10.20.370">
    <property type="match status" value="1"/>
</dbReference>
<sequence length="887" mass="99856">MGNKSTKPELTADEQWLEKKCPGAGKISANRWRNPQKTNCTAWEGNCSPGQIQQLSKCLHAEIEKTSGKKKVLRMFEYVSFFVPWQEESKKREEKRNKKQNKQSEKPPTETTNPPPCQPPPSAPSPPDTEQPYPPNPYPPVSKNPFVKPQDPYVSARQQLDLMTREDPPPWPPGPLGQFPLIQAPNPDYGKIGETKQKENESASDFLDRLRPVFRQNSGLEYDEGVNTPFEQQLKNAFLKGLLPKVRAHVDKHWVTQNTGSLADALQHAEHAVKVQKNKTALPDYEKPFHLHVDGSSGYMKAVLTQAFGDKQRPLAVYSCELDSVASGLPTCVQACAAAAEAVKKSADIVLGHKLIIKVPHAVTPILLQANLSYLTHARQLSYVGILLSQSHITVEKCGQLNQSTLPPTKAEWMTKLLENKEIVLSNQLPRDSLPVSSRSCSQHPQHAGLLNDPRGFIKATQRRLNQSKTHQHLLKVSDKFRLWSSPTSSVRSVGGRVISGNTRDPTPLAEVYSLEATGVSGGREEENTHRNGDARQRTQDSTEGERRDGHRRRQYWTTGCQLTTVTTLCFMFVFSVFLTIAIPLNSFHIGGYQGDKWNEYDWYLSSTDWDQGWDTVFTYTGNDWTPYSEYWLCGQRAYFILPPGWTGTCAPIFISDHTFRMSAVNISQTTRRRRDVSAVQPHDPIYGSDVPEGFKLWTTGQKVLHSLFPWVGTGKNILRIETLDYRFGLFLNASCKINNQQNEEIDALRITVMQHRVALDMILAEKGGLCILFNNTCCTYIPDNVHSSNMTDALRTLKQLRDAQQQDYVTNTEDWLTWLLSGSWKSLLIKGLVFVGVLLLLLCCFTSCILPCAQSMINKVVAVHVQAYLTLPMDKDDDDPPDTEIL</sequence>
<evidence type="ECO:0000256" key="4">
    <source>
        <dbReference type="ARBA" id="ARBA00022759"/>
    </source>
</evidence>
<dbReference type="InParanoid" id="A0A669B0J9"/>
<evidence type="ECO:0000256" key="7">
    <source>
        <dbReference type="SAM" id="MobiDB-lite"/>
    </source>
</evidence>
<feature type="compositionally biased region" description="Basic and acidic residues" evidence="7">
    <location>
        <begin position="523"/>
        <end position="549"/>
    </location>
</feature>
<dbReference type="Proteomes" id="UP000005207">
    <property type="component" value="Linkage group LG19"/>
</dbReference>
<evidence type="ECO:0000313" key="11">
    <source>
        <dbReference type="Proteomes" id="UP000005207"/>
    </source>
</evidence>
<dbReference type="Pfam" id="PF00429">
    <property type="entry name" value="TLV_coat"/>
    <property type="match status" value="1"/>
</dbReference>
<keyword evidence="5" id="KW-0378">Hydrolase</keyword>
<dbReference type="SUPFAM" id="SSF56672">
    <property type="entry name" value="DNA/RNA polymerases"/>
    <property type="match status" value="1"/>
</dbReference>
<feature type="compositionally biased region" description="Pro residues" evidence="7">
    <location>
        <begin position="113"/>
        <end position="142"/>
    </location>
</feature>
<reference evidence="10" key="2">
    <citation type="submission" date="2025-08" db="UniProtKB">
        <authorList>
            <consortium name="Ensembl"/>
        </authorList>
    </citation>
    <scope>IDENTIFICATION</scope>
</reference>
<keyword evidence="6" id="KW-0695">RNA-directed DNA polymerase</keyword>
<dbReference type="Ensembl" id="ENSONIT00000076186.1">
    <property type="protein sequence ID" value="ENSONIP00000028087.1"/>
    <property type="gene ID" value="ENSONIG00000030475.1"/>
</dbReference>
<dbReference type="Pfam" id="PF17917">
    <property type="entry name" value="RT_RNaseH"/>
    <property type="match status" value="1"/>
</dbReference>
<evidence type="ECO:0000256" key="2">
    <source>
        <dbReference type="ARBA" id="ARBA00022695"/>
    </source>
</evidence>
<keyword evidence="8" id="KW-1133">Transmembrane helix</keyword>
<evidence type="ECO:0000256" key="1">
    <source>
        <dbReference type="ARBA" id="ARBA00022679"/>
    </source>
</evidence>
<dbReference type="AlphaFoldDB" id="A0A669B0J9"/>
<organism evidence="10 11">
    <name type="scientific">Oreochromis niloticus</name>
    <name type="common">Nile tilapia</name>
    <name type="synonym">Tilapia nilotica</name>
    <dbReference type="NCBI Taxonomy" id="8128"/>
    <lineage>
        <taxon>Eukaryota</taxon>
        <taxon>Metazoa</taxon>
        <taxon>Chordata</taxon>
        <taxon>Craniata</taxon>
        <taxon>Vertebrata</taxon>
        <taxon>Euteleostomi</taxon>
        <taxon>Actinopterygii</taxon>
        <taxon>Neopterygii</taxon>
        <taxon>Teleostei</taxon>
        <taxon>Neoteleostei</taxon>
        <taxon>Acanthomorphata</taxon>
        <taxon>Ovalentaria</taxon>
        <taxon>Cichlomorphae</taxon>
        <taxon>Cichliformes</taxon>
        <taxon>Cichlidae</taxon>
        <taxon>African cichlids</taxon>
        <taxon>Pseudocrenilabrinae</taxon>
        <taxon>Oreochromini</taxon>
        <taxon>Oreochromis</taxon>
    </lineage>
</organism>
<dbReference type="InterPro" id="IPR041373">
    <property type="entry name" value="RT_RNaseH"/>
</dbReference>
<evidence type="ECO:0000256" key="8">
    <source>
        <dbReference type="SAM" id="Phobius"/>
    </source>
</evidence>
<reference evidence="10" key="3">
    <citation type="submission" date="2025-09" db="UniProtKB">
        <authorList>
            <consortium name="Ensembl"/>
        </authorList>
    </citation>
    <scope>IDENTIFICATION</scope>
</reference>
<dbReference type="GO" id="GO:0003964">
    <property type="term" value="F:RNA-directed DNA polymerase activity"/>
    <property type="evidence" value="ECO:0007669"/>
    <property type="project" value="UniProtKB-KW"/>
</dbReference>
<dbReference type="InterPro" id="IPR043502">
    <property type="entry name" value="DNA/RNA_pol_sf"/>
</dbReference>
<keyword evidence="8" id="KW-0812">Transmembrane</keyword>
<keyword evidence="3" id="KW-0540">Nuclease</keyword>
<feature type="domain" description="Reverse transcriptase RNase H-like" evidence="9">
    <location>
        <begin position="284"/>
        <end position="372"/>
    </location>
</feature>
<dbReference type="Gene3D" id="1.10.287.210">
    <property type="match status" value="1"/>
</dbReference>
<feature type="region of interest" description="Disordered" evidence="7">
    <location>
        <begin position="87"/>
        <end position="150"/>
    </location>
</feature>
<dbReference type="GO" id="GO:0016787">
    <property type="term" value="F:hydrolase activity"/>
    <property type="evidence" value="ECO:0007669"/>
    <property type="project" value="UniProtKB-KW"/>
</dbReference>
<keyword evidence="2" id="KW-0548">Nucleotidyltransferase</keyword>
<dbReference type="SUPFAM" id="SSF58069">
    <property type="entry name" value="Virus ectodomain"/>
    <property type="match status" value="1"/>
</dbReference>
<evidence type="ECO:0000256" key="5">
    <source>
        <dbReference type="ARBA" id="ARBA00022801"/>
    </source>
</evidence>
<dbReference type="PANTHER" id="PTHR10424">
    <property type="entry name" value="VIRAL ENVELOPE PROTEIN"/>
    <property type="match status" value="1"/>
</dbReference>
<name>A0A669B0J9_ORENI</name>
<accession>A0A669B0J9</accession>
<dbReference type="GeneTree" id="ENSGT00530000064449"/>
<protein>
    <recommendedName>
        <fullName evidence="9">Reverse transcriptase RNase H-like domain-containing protein</fullName>
    </recommendedName>
</protein>
<evidence type="ECO:0000259" key="9">
    <source>
        <dbReference type="Pfam" id="PF17917"/>
    </source>
</evidence>
<dbReference type="InterPro" id="IPR018154">
    <property type="entry name" value="TLV/ENV_coat_polyprotein"/>
</dbReference>
<evidence type="ECO:0000256" key="6">
    <source>
        <dbReference type="ARBA" id="ARBA00022918"/>
    </source>
</evidence>
<proteinExistence type="predicted"/>
<keyword evidence="1" id="KW-0808">Transferase</keyword>
<evidence type="ECO:0000256" key="3">
    <source>
        <dbReference type="ARBA" id="ARBA00022722"/>
    </source>
</evidence>
<evidence type="ECO:0000313" key="10">
    <source>
        <dbReference type="Ensembl" id="ENSONIP00000028087.1"/>
    </source>
</evidence>
<feature type="compositionally biased region" description="Basic and acidic residues" evidence="7">
    <location>
        <begin position="87"/>
        <end position="108"/>
    </location>
</feature>
<reference evidence="11" key="1">
    <citation type="submission" date="2012-01" db="EMBL/GenBank/DDBJ databases">
        <title>The Genome Sequence of Oreochromis niloticus (Nile Tilapia).</title>
        <authorList>
            <consortium name="Broad Institute Genome Assembly Team"/>
            <consortium name="Broad Institute Sequencing Platform"/>
            <person name="Di Palma F."/>
            <person name="Johnson J."/>
            <person name="Lander E.S."/>
            <person name="Lindblad-Toh K."/>
        </authorList>
    </citation>
    <scope>NUCLEOTIDE SEQUENCE [LARGE SCALE GENOMIC DNA]</scope>
</reference>
<keyword evidence="8" id="KW-0472">Membrane</keyword>